<evidence type="ECO:0000256" key="11">
    <source>
        <dbReference type="ARBA" id="ARBA00023253"/>
    </source>
</evidence>
<keyword evidence="12" id="KW-0119">Carbohydrate metabolism</keyword>
<protein>
    <recommendedName>
        <fullName evidence="13">O-fucosyltransferase family protein</fullName>
    </recommendedName>
</protein>
<evidence type="ECO:0000256" key="4">
    <source>
        <dbReference type="ARBA" id="ARBA00022676"/>
    </source>
</evidence>
<keyword evidence="8 14" id="KW-1133">Transmembrane helix</keyword>
<feature type="transmembrane region" description="Helical" evidence="14">
    <location>
        <begin position="21"/>
        <end position="42"/>
    </location>
</feature>
<evidence type="ECO:0000256" key="2">
    <source>
        <dbReference type="ARBA" id="ARBA00004881"/>
    </source>
</evidence>
<keyword evidence="9 14" id="KW-0472">Membrane</keyword>
<dbReference type="GO" id="GO:0016757">
    <property type="term" value="F:glycosyltransferase activity"/>
    <property type="evidence" value="ECO:0007669"/>
    <property type="project" value="UniProtKB-KW"/>
</dbReference>
<evidence type="ECO:0000256" key="3">
    <source>
        <dbReference type="ARBA" id="ARBA00007737"/>
    </source>
</evidence>
<dbReference type="PANTHER" id="PTHR31741:SF1">
    <property type="entry name" value="O-FUCOSYLTRANSFERASE 7"/>
    <property type="match status" value="1"/>
</dbReference>
<comment type="pathway">
    <text evidence="2">Glycan metabolism.</text>
</comment>
<evidence type="ECO:0000256" key="5">
    <source>
        <dbReference type="ARBA" id="ARBA00022679"/>
    </source>
</evidence>
<accession>A0AAP0R3F7</accession>
<comment type="caution">
    <text evidence="15">The sequence shown here is derived from an EMBL/GenBank/DDBJ whole genome shotgun (WGS) entry which is preliminary data.</text>
</comment>
<proteinExistence type="inferred from homology"/>
<evidence type="ECO:0000256" key="1">
    <source>
        <dbReference type="ARBA" id="ARBA00004606"/>
    </source>
</evidence>
<evidence type="ECO:0000256" key="14">
    <source>
        <dbReference type="SAM" id="Phobius"/>
    </source>
</evidence>
<keyword evidence="4" id="KW-0328">Glycosyltransferase</keyword>
<dbReference type="GO" id="GO:0006004">
    <property type="term" value="P:fucose metabolic process"/>
    <property type="evidence" value="ECO:0007669"/>
    <property type="project" value="UniProtKB-KW"/>
</dbReference>
<evidence type="ECO:0000256" key="6">
    <source>
        <dbReference type="ARBA" id="ARBA00022692"/>
    </source>
</evidence>
<dbReference type="PANTHER" id="PTHR31741">
    <property type="entry name" value="OS02G0726500 PROTEIN-RELATED"/>
    <property type="match status" value="1"/>
</dbReference>
<keyword evidence="7" id="KW-0735">Signal-anchor</keyword>
<evidence type="ECO:0000256" key="7">
    <source>
        <dbReference type="ARBA" id="ARBA00022968"/>
    </source>
</evidence>
<comment type="similarity">
    <text evidence="3">Belongs to the glycosyltransferase GT106 family.</text>
</comment>
<evidence type="ECO:0000256" key="9">
    <source>
        <dbReference type="ARBA" id="ARBA00023136"/>
    </source>
</evidence>
<keyword evidence="5" id="KW-0808">Transferase</keyword>
<sequence length="77" mass="8861">MYRRFTGDNIRWLTGFNQMRAQICDMVAVACIINATIVVPYLDKRSFWQDSSNSSDGFDEDNLNNSLANDLCIVFQM</sequence>
<evidence type="ECO:0000256" key="13">
    <source>
        <dbReference type="ARBA" id="ARBA00030350"/>
    </source>
</evidence>
<reference evidence="15 16" key="1">
    <citation type="submission" date="2024-05" db="EMBL/GenBank/DDBJ databases">
        <title>Haplotype-resolved chromosome-level genome assembly of Huyou (Citrus changshanensis).</title>
        <authorList>
            <person name="Miao C."/>
            <person name="Chen W."/>
            <person name="Wu Y."/>
            <person name="Wang L."/>
            <person name="Zhao S."/>
            <person name="Grierson D."/>
            <person name="Xu C."/>
            <person name="Chen K."/>
        </authorList>
    </citation>
    <scope>NUCLEOTIDE SEQUENCE [LARGE SCALE GENOMIC DNA]</scope>
    <source>
        <strain evidence="15">01-14</strain>
        <tissue evidence="15">Leaf</tissue>
    </source>
</reference>
<dbReference type="EMBL" id="JBCGBO010000001">
    <property type="protein sequence ID" value="KAK9229921.1"/>
    <property type="molecule type" value="Genomic_DNA"/>
</dbReference>
<dbReference type="InterPro" id="IPR019378">
    <property type="entry name" value="GDP-Fuc_O-FucTrfase"/>
</dbReference>
<evidence type="ECO:0000256" key="12">
    <source>
        <dbReference type="ARBA" id="ARBA00023277"/>
    </source>
</evidence>
<keyword evidence="6 14" id="KW-0812">Transmembrane</keyword>
<evidence type="ECO:0000313" key="15">
    <source>
        <dbReference type="EMBL" id="KAK9229921.1"/>
    </source>
</evidence>
<dbReference type="AlphaFoldDB" id="A0AAP0R3F7"/>
<gene>
    <name evidence="15" type="ORF">WN944_022887</name>
</gene>
<organism evidence="15 16">
    <name type="scientific">Citrus x changshan-huyou</name>
    <dbReference type="NCBI Taxonomy" id="2935761"/>
    <lineage>
        <taxon>Eukaryota</taxon>
        <taxon>Viridiplantae</taxon>
        <taxon>Streptophyta</taxon>
        <taxon>Embryophyta</taxon>
        <taxon>Tracheophyta</taxon>
        <taxon>Spermatophyta</taxon>
        <taxon>Magnoliopsida</taxon>
        <taxon>eudicotyledons</taxon>
        <taxon>Gunneridae</taxon>
        <taxon>Pentapetalae</taxon>
        <taxon>rosids</taxon>
        <taxon>malvids</taxon>
        <taxon>Sapindales</taxon>
        <taxon>Rutaceae</taxon>
        <taxon>Aurantioideae</taxon>
        <taxon>Citrus</taxon>
    </lineage>
</organism>
<evidence type="ECO:0000313" key="16">
    <source>
        <dbReference type="Proteomes" id="UP001428341"/>
    </source>
</evidence>
<comment type="subcellular location">
    <subcellularLocation>
        <location evidence="1">Membrane</location>
        <topology evidence="1">Single-pass type II membrane protein</topology>
    </subcellularLocation>
</comment>
<dbReference type="Proteomes" id="UP001428341">
    <property type="component" value="Unassembled WGS sequence"/>
</dbReference>
<dbReference type="Pfam" id="PF10250">
    <property type="entry name" value="O-FucT"/>
    <property type="match status" value="1"/>
</dbReference>
<keyword evidence="11" id="KW-0294">Fucose metabolism</keyword>
<keyword evidence="16" id="KW-1185">Reference proteome</keyword>
<name>A0AAP0R3F7_9ROSI</name>
<evidence type="ECO:0000256" key="8">
    <source>
        <dbReference type="ARBA" id="ARBA00022989"/>
    </source>
</evidence>
<keyword evidence="10" id="KW-0325">Glycoprotein</keyword>
<dbReference type="GO" id="GO:0005737">
    <property type="term" value="C:cytoplasm"/>
    <property type="evidence" value="ECO:0007669"/>
    <property type="project" value="TreeGrafter"/>
</dbReference>
<dbReference type="GO" id="GO:0016020">
    <property type="term" value="C:membrane"/>
    <property type="evidence" value="ECO:0007669"/>
    <property type="project" value="UniProtKB-SubCell"/>
</dbReference>
<evidence type="ECO:0000256" key="10">
    <source>
        <dbReference type="ARBA" id="ARBA00023180"/>
    </source>
</evidence>